<dbReference type="GO" id="GO:0006629">
    <property type="term" value="P:lipid metabolic process"/>
    <property type="evidence" value="ECO:0007669"/>
    <property type="project" value="InterPro"/>
</dbReference>
<dbReference type="AlphaFoldDB" id="A0A1L3ST74"/>
<reference evidence="5" key="1">
    <citation type="submission" date="2016-11" db="EMBL/GenBank/DDBJ databases">
        <title>Mesorhizobium oceanicum sp. nov., isolated from deep seawater in South China Sea.</title>
        <authorList>
            <person name="Fu G.-Y."/>
        </authorList>
    </citation>
    <scope>NUCLEOTIDE SEQUENCE [LARGE SCALE GENOMIC DNA]</scope>
    <source>
        <strain evidence="5">B7</strain>
    </source>
</reference>
<dbReference type="RefSeq" id="WP_072605745.1">
    <property type="nucleotide sequence ID" value="NZ_CP018171.1"/>
</dbReference>
<keyword evidence="2" id="KW-1133">Transmembrane helix</keyword>
<dbReference type="CDD" id="cd03509">
    <property type="entry name" value="DesA_FADS-like"/>
    <property type="match status" value="1"/>
</dbReference>
<feature type="domain" description="Fatty acid desaturase" evidence="3">
    <location>
        <begin position="37"/>
        <end position="276"/>
    </location>
</feature>
<evidence type="ECO:0000313" key="4">
    <source>
        <dbReference type="EMBL" id="APH72606.1"/>
    </source>
</evidence>
<protein>
    <submittedName>
        <fullName evidence="4">Fatty acid desaturase</fullName>
    </submittedName>
</protein>
<feature type="transmembrane region" description="Helical" evidence="2">
    <location>
        <begin position="166"/>
        <end position="187"/>
    </location>
</feature>
<keyword evidence="2" id="KW-0812">Transmembrane</keyword>
<dbReference type="InterPro" id="IPR005804">
    <property type="entry name" value="FA_desaturase_dom"/>
</dbReference>
<evidence type="ECO:0000256" key="1">
    <source>
        <dbReference type="SAM" id="MobiDB-lite"/>
    </source>
</evidence>
<proteinExistence type="predicted"/>
<dbReference type="EMBL" id="CP018171">
    <property type="protein sequence ID" value="APH72606.1"/>
    <property type="molecule type" value="Genomic_DNA"/>
</dbReference>
<evidence type="ECO:0000256" key="2">
    <source>
        <dbReference type="SAM" id="Phobius"/>
    </source>
</evidence>
<feature type="transmembrane region" description="Helical" evidence="2">
    <location>
        <begin position="137"/>
        <end position="154"/>
    </location>
</feature>
<dbReference type="Proteomes" id="UP000182840">
    <property type="component" value="Chromosome"/>
</dbReference>
<organism evidence="4 5">
    <name type="scientific">Aquibium oceanicum</name>
    <dbReference type="NCBI Taxonomy" id="1670800"/>
    <lineage>
        <taxon>Bacteria</taxon>
        <taxon>Pseudomonadati</taxon>
        <taxon>Pseudomonadota</taxon>
        <taxon>Alphaproteobacteria</taxon>
        <taxon>Hyphomicrobiales</taxon>
        <taxon>Phyllobacteriaceae</taxon>
        <taxon>Aquibium</taxon>
    </lineage>
</organism>
<evidence type="ECO:0000259" key="3">
    <source>
        <dbReference type="Pfam" id="PF00487"/>
    </source>
</evidence>
<sequence>MERISVGGGALRIEWPTVALILLCYLAWLAIGLLVWPDWPVLALGGLGVVLALQSSLMHEASHGHPTRSARLNEALVGLPVGLVWPYRRFKSIHLRHHADDRLTDPFDDPESYYQALWQHEELPRAMKMVLRLNNTMLGRMLINPWLGSVGFIISDMRAIAAGDRVIRKAWLLHGAGLAVVLPVVAYGFGMPVWLYVVGPVWLGQALISVRTFAEHQWSERPDGRTIIVERSPLSLLFLNNNLHLVHHKMPNVSWYRLPALFRERREEWIRMNGGYVFPNYLALFGAFAFKAKEPVAHPVLRRAPEPHRAYRPRVRTRGVGGLSGTAPVPAKPPKD</sequence>
<name>A0A1L3ST74_9HYPH</name>
<evidence type="ECO:0000313" key="5">
    <source>
        <dbReference type="Proteomes" id="UP000182840"/>
    </source>
</evidence>
<feature type="region of interest" description="Disordered" evidence="1">
    <location>
        <begin position="307"/>
        <end position="336"/>
    </location>
</feature>
<keyword evidence="5" id="KW-1185">Reference proteome</keyword>
<dbReference type="OrthoDB" id="784276at2"/>
<dbReference type="STRING" id="1670800.BSQ44_15505"/>
<gene>
    <name evidence="4" type="ORF">BSQ44_15505</name>
</gene>
<dbReference type="Pfam" id="PF00487">
    <property type="entry name" value="FA_desaturase"/>
    <property type="match status" value="1"/>
</dbReference>
<accession>A0A1L3ST74</accession>
<dbReference type="KEGG" id="meso:BSQ44_15505"/>
<feature type="transmembrane region" description="Helical" evidence="2">
    <location>
        <begin position="12"/>
        <end position="35"/>
    </location>
</feature>
<keyword evidence="2" id="KW-0472">Membrane</keyword>